<dbReference type="PRINTS" id="PR00385">
    <property type="entry name" value="P450"/>
</dbReference>
<keyword evidence="4" id="KW-0560">Oxidoreductase</keyword>
<reference evidence="5 6" key="1">
    <citation type="submission" date="2018-10" db="EMBL/GenBank/DDBJ databases">
        <title>Genomic Encyclopedia of Archaeal and Bacterial Type Strains, Phase II (KMG-II): from individual species to whole genera.</title>
        <authorList>
            <person name="Goeker M."/>
        </authorList>
    </citation>
    <scope>NUCLEOTIDE SEQUENCE [LARGE SCALE GENOMIC DNA]</scope>
    <source>
        <strain evidence="5 6">DSM 14954</strain>
    </source>
</reference>
<dbReference type="OrthoDB" id="7376058at2"/>
<evidence type="ECO:0000313" key="6">
    <source>
        <dbReference type="Proteomes" id="UP000278962"/>
    </source>
</evidence>
<comment type="caution">
    <text evidence="5">The sequence shown here is derived from an EMBL/GenBank/DDBJ whole genome shotgun (WGS) entry which is preliminary data.</text>
</comment>
<evidence type="ECO:0000256" key="3">
    <source>
        <dbReference type="PIRSR" id="PIRSR602401-1"/>
    </source>
</evidence>
<evidence type="ECO:0000256" key="4">
    <source>
        <dbReference type="RuleBase" id="RU000461"/>
    </source>
</evidence>
<evidence type="ECO:0000256" key="2">
    <source>
        <dbReference type="ARBA" id="ARBA00010617"/>
    </source>
</evidence>
<dbReference type="InterPro" id="IPR036396">
    <property type="entry name" value="Cyt_P450_sf"/>
</dbReference>
<comment type="similarity">
    <text evidence="2 4">Belongs to the cytochrome P450 family.</text>
</comment>
<keyword evidence="4" id="KW-0503">Monooxygenase</keyword>
<dbReference type="CDD" id="cd11053">
    <property type="entry name" value="CYP110-like"/>
    <property type="match status" value="1"/>
</dbReference>
<proteinExistence type="inferred from homology"/>
<dbReference type="RefSeq" id="WP_121251926.1">
    <property type="nucleotide sequence ID" value="NZ_RBIL01000001.1"/>
</dbReference>
<sequence length="431" mass="47553">MSLPPGPSGPHLLQTMGWLSRPGPYSRRLRARYGDVITLHVERHAPWVLLGDPDHVKQVFTGDPDVLHAGEGNAILKPLLGPRSVLLLDGSEHLQQRKLMLPPFHGERMQAYGDMIRAIAAEEVASWPTGQPLPTRLRTQALTLEIIMRAIFGSRDERLRDAVNALLEFVGRPSSLVLSVLGGTRANAYVYGRVRAEVDRLLAELIAARRADPELASKDDILSLLMAGTDMDDVTLIDELVTLLAAGHETTATALAWALERLARHPAAWARLREGEDDYLDAVCKETLRLRPVIPGVIRMLKAPYEIGGYTVPAGVAVVPSIHLVHTREDIYPDPLAFRPERFLEQPAGTYTWIPFGGGVRRCLGASFALFEMRWVLRAIADAVVDLRPVTPRSEGTKHRSITLAPRADGRVIVARRTAPVRRAQPVPTGR</sequence>
<dbReference type="Proteomes" id="UP000278962">
    <property type="component" value="Unassembled WGS sequence"/>
</dbReference>
<keyword evidence="3 4" id="KW-0349">Heme</keyword>
<dbReference type="PRINTS" id="PR00463">
    <property type="entry name" value="EP450I"/>
</dbReference>
<gene>
    <name evidence="5" type="ORF">C8N24_3495</name>
</gene>
<dbReference type="InterPro" id="IPR001128">
    <property type="entry name" value="Cyt_P450"/>
</dbReference>
<dbReference type="GO" id="GO:0005506">
    <property type="term" value="F:iron ion binding"/>
    <property type="evidence" value="ECO:0007669"/>
    <property type="project" value="InterPro"/>
</dbReference>
<dbReference type="InterPro" id="IPR002401">
    <property type="entry name" value="Cyt_P450_E_grp-I"/>
</dbReference>
<dbReference type="AlphaFoldDB" id="A0A660LHB5"/>
<feature type="binding site" description="axial binding residue" evidence="3">
    <location>
        <position position="363"/>
    </location>
    <ligand>
        <name>heme</name>
        <dbReference type="ChEBI" id="CHEBI:30413"/>
    </ligand>
    <ligandPart>
        <name>Fe</name>
        <dbReference type="ChEBI" id="CHEBI:18248"/>
    </ligandPart>
</feature>
<dbReference type="EMBL" id="RBIL01000001">
    <property type="protein sequence ID" value="RKQ93625.1"/>
    <property type="molecule type" value="Genomic_DNA"/>
</dbReference>
<dbReference type="GO" id="GO:0020037">
    <property type="term" value="F:heme binding"/>
    <property type="evidence" value="ECO:0007669"/>
    <property type="project" value="InterPro"/>
</dbReference>
<dbReference type="Pfam" id="PF00067">
    <property type="entry name" value="p450"/>
    <property type="match status" value="1"/>
</dbReference>
<keyword evidence="3 4" id="KW-0408">Iron</keyword>
<dbReference type="InterPro" id="IPR050121">
    <property type="entry name" value="Cytochrome_P450_monoxygenase"/>
</dbReference>
<comment type="cofactor">
    <cofactor evidence="1 3">
        <name>heme</name>
        <dbReference type="ChEBI" id="CHEBI:30413"/>
    </cofactor>
</comment>
<name>A0A660LHB5_9ACTN</name>
<dbReference type="PANTHER" id="PTHR24305:SF166">
    <property type="entry name" value="CYTOCHROME P450 12A4, MITOCHONDRIAL-RELATED"/>
    <property type="match status" value="1"/>
</dbReference>
<protein>
    <submittedName>
        <fullName evidence="5">Cytochrome P450</fullName>
    </submittedName>
</protein>
<keyword evidence="6" id="KW-1185">Reference proteome</keyword>
<organism evidence="5 6">
    <name type="scientific">Solirubrobacter pauli</name>
    <dbReference type="NCBI Taxonomy" id="166793"/>
    <lineage>
        <taxon>Bacteria</taxon>
        <taxon>Bacillati</taxon>
        <taxon>Actinomycetota</taxon>
        <taxon>Thermoleophilia</taxon>
        <taxon>Solirubrobacterales</taxon>
        <taxon>Solirubrobacteraceae</taxon>
        <taxon>Solirubrobacter</taxon>
    </lineage>
</organism>
<keyword evidence="3 4" id="KW-0479">Metal-binding</keyword>
<dbReference type="GO" id="GO:0004497">
    <property type="term" value="F:monooxygenase activity"/>
    <property type="evidence" value="ECO:0007669"/>
    <property type="project" value="UniProtKB-KW"/>
</dbReference>
<dbReference type="PROSITE" id="PS00086">
    <property type="entry name" value="CYTOCHROME_P450"/>
    <property type="match status" value="1"/>
</dbReference>
<accession>A0A660LHB5</accession>
<evidence type="ECO:0000313" key="5">
    <source>
        <dbReference type="EMBL" id="RKQ93625.1"/>
    </source>
</evidence>
<dbReference type="InterPro" id="IPR017972">
    <property type="entry name" value="Cyt_P450_CS"/>
</dbReference>
<dbReference type="SUPFAM" id="SSF48264">
    <property type="entry name" value="Cytochrome P450"/>
    <property type="match status" value="1"/>
</dbReference>
<dbReference type="Gene3D" id="1.10.630.10">
    <property type="entry name" value="Cytochrome P450"/>
    <property type="match status" value="1"/>
</dbReference>
<dbReference type="GO" id="GO:0016705">
    <property type="term" value="F:oxidoreductase activity, acting on paired donors, with incorporation or reduction of molecular oxygen"/>
    <property type="evidence" value="ECO:0007669"/>
    <property type="project" value="InterPro"/>
</dbReference>
<dbReference type="PANTHER" id="PTHR24305">
    <property type="entry name" value="CYTOCHROME P450"/>
    <property type="match status" value="1"/>
</dbReference>
<evidence type="ECO:0000256" key="1">
    <source>
        <dbReference type="ARBA" id="ARBA00001971"/>
    </source>
</evidence>